<evidence type="ECO:0000313" key="4">
    <source>
        <dbReference type="Proteomes" id="UP000243376"/>
    </source>
</evidence>
<organism evidence="3 4">
    <name type="scientific">Chloroflexus aggregans</name>
    <dbReference type="NCBI Taxonomy" id="152260"/>
    <lineage>
        <taxon>Bacteria</taxon>
        <taxon>Bacillati</taxon>
        <taxon>Chloroflexota</taxon>
        <taxon>Chloroflexia</taxon>
        <taxon>Chloroflexales</taxon>
        <taxon>Chloroflexineae</taxon>
        <taxon>Chloroflexaceae</taxon>
        <taxon>Chloroflexus</taxon>
    </lineage>
</organism>
<dbReference type="Pfam" id="PF07811">
    <property type="entry name" value="TadE"/>
    <property type="match status" value="1"/>
</dbReference>
<evidence type="ECO:0000313" key="3">
    <source>
        <dbReference type="EMBL" id="PMP85540.1"/>
    </source>
</evidence>
<feature type="domain" description="TadE-like" evidence="2">
    <location>
        <begin position="5"/>
        <end position="46"/>
    </location>
</feature>
<dbReference type="AlphaFoldDB" id="A0A2J6XCK9"/>
<keyword evidence="1" id="KW-1133">Transmembrane helix</keyword>
<sequence length="133" mass="14422">MRKQGQTLIEMALALPILLTLVVGLFSVGQLLLTHYAVNQAARAAAHQAALTGGDRTATETAARQALAGSVWVTPSNSEVVIACPRRPCRRYDPITVEVRYRAALWIPTTLLPFGDELVVRASATRAAERDQQ</sequence>
<proteinExistence type="predicted"/>
<protein>
    <submittedName>
        <fullName evidence="3">Pilus assembly protein TadE</fullName>
    </submittedName>
</protein>
<name>A0A2J6XCK9_9CHLR</name>
<accession>A0A2J6XCK9</accession>
<evidence type="ECO:0000256" key="1">
    <source>
        <dbReference type="SAM" id="Phobius"/>
    </source>
</evidence>
<keyword evidence="1" id="KW-0472">Membrane</keyword>
<feature type="transmembrane region" description="Helical" evidence="1">
    <location>
        <begin position="12"/>
        <end position="33"/>
    </location>
</feature>
<comment type="caution">
    <text evidence="3">The sequence shown here is derived from an EMBL/GenBank/DDBJ whole genome shotgun (WGS) entry which is preliminary data.</text>
</comment>
<dbReference type="InterPro" id="IPR012495">
    <property type="entry name" value="TadE-like_dom"/>
</dbReference>
<dbReference type="EMBL" id="PNIQ01000158">
    <property type="protein sequence ID" value="PMP85540.1"/>
    <property type="molecule type" value="Genomic_DNA"/>
</dbReference>
<reference evidence="3 4" key="1">
    <citation type="submission" date="2018-01" db="EMBL/GenBank/DDBJ databases">
        <title>Metagenomic assembled genomes from two thermal pools in the Uzon Caldera, Kamchatka, Russia.</title>
        <authorList>
            <person name="Wilkins L."/>
            <person name="Ettinger C."/>
        </authorList>
    </citation>
    <scope>NUCLEOTIDE SEQUENCE [LARGE SCALE GENOMIC DNA]</scope>
    <source>
        <strain evidence="3">ZAV-02</strain>
    </source>
</reference>
<dbReference type="Proteomes" id="UP000243376">
    <property type="component" value="Unassembled WGS sequence"/>
</dbReference>
<evidence type="ECO:0000259" key="2">
    <source>
        <dbReference type="Pfam" id="PF07811"/>
    </source>
</evidence>
<keyword evidence="1" id="KW-0812">Transmembrane</keyword>
<gene>
    <name evidence="3" type="ORF">C0184_02300</name>
</gene>